<keyword evidence="4 5" id="KW-0472">Membrane</keyword>
<dbReference type="InterPro" id="IPR005828">
    <property type="entry name" value="MFS_sugar_transport-like"/>
</dbReference>
<comment type="caution">
    <text evidence="7">The sequence shown here is derived from an EMBL/GenBank/DDBJ whole genome shotgun (WGS) entry which is preliminary data.</text>
</comment>
<evidence type="ECO:0000313" key="8">
    <source>
        <dbReference type="Proteomes" id="UP000791440"/>
    </source>
</evidence>
<dbReference type="PANTHER" id="PTHR48021">
    <property type="match status" value="1"/>
</dbReference>
<feature type="transmembrane region" description="Helical" evidence="5">
    <location>
        <begin position="328"/>
        <end position="345"/>
    </location>
</feature>
<dbReference type="GO" id="GO:0016020">
    <property type="term" value="C:membrane"/>
    <property type="evidence" value="ECO:0007669"/>
    <property type="project" value="UniProtKB-SubCell"/>
</dbReference>
<dbReference type="AlphaFoldDB" id="A0A921YZ00"/>
<dbReference type="PROSITE" id="PS50850">
    <property type="entry name" value="MFS"/>
    <property type="match status" value="1"/>
</dbReference>
<evidence type="ECO:0000256" key="1">
    <source>
        <dbReference type="ARBA" id="ARBA00004141"/>
    </source>
</evidence>
<keyword evidence="8" id="KW-1185">Reference proteome</keyword>
<feature type="transmembrane region" description="Helical" evidence="5">
    <location>
        <begin position="292"/>
        <end position="316"/>
    </location>
</feature>
<evidence type="ECO:0000256" key="2">
    <source>
        <dbReference type="ARBA" id="ARBA00022692"/>
    </source>
</evidence>
<feature type="transmembrane region" description="Helical" evidence="5">
    <location>
        <begin position="230"/>
        <end position="251"/>
    </location>
</feature>
<evidence type="ECO:0000256" key="3">
    <source>
        <dbReference type="ARBA" id="ARBA00022989"/>
    </source>
</evidence>
<keyword evidence="3 5" id="KW-1133">Transmembrane helix</keyword>
<evidence type="ECO:0000256" key="4">
    <source>
        <dbReference type="ARBA" id="ARBA00023136"/>
    </source>
</evidence>
<evidence type="ECO:0000259" key="6">
    <source>
        <dbReference type="PROSITE" id="PS50850"/>
    </source>
</evidence>
<dbReference type="GO" id="GO:0022857">
    <property type="term" value="F:transmembrane transporter activity"/>
    <property type="evidence" value="ECO:0007669"/>
    <property type="project" value="InterPro"/>
</dbReference>
<name>A0A921YZ00_MANSE</name>
<feature type="transmembrane region" description="Helical" evidence="5">
    <location>
        <begin position="189"/>
        <end position="210"/>
    </location>
</feature>
<feature type="transmembrane region" description="Helical" evidence="5">
    <location>
        <begin position="357"/>
        <end position="379"/>
    </location>
</feature>
<dbReference type="InterPro" id="IPR020846">
    <property type="entry name" value="MFS_dom"/>
</dbReference>
<reference evidence="7" key="2">
    <citation type="submission" date="2020-12" db="EMBL/GenBank/DDBJ databases">
        <authorList>
            <person name="Kanost M."/>
        </authorList>
    </citation>
    <scope>NUCLEOTIDE SEQUENCE</scope>
</reference>
<dbReference type="Proteomes" id="UP000791440">
    <property type="component" value="Unassembled WGS sequence"/>
</dbReference>
<accession>A0A921YZ00</accession>
<gene>
    <name evidence="7" type="ORF">O3G_MSEX005406</name>
</gene>
<dbReference type="Pfam" id="PF00083">
    <property type="entry name" value="Sugar_tr"/>
    <property type="match status" value="1"/>
</dbReference>
<feature type="domain" description="Major facilitator superfamily (MFS) profile" evidence="6">
    <location>
        <begin position="1"/>
        <end position="383"/>
    </location>
</feature>
<proteinExistence type="predicted"/>
<feature type="transmembrane region" description="Helical" evidence="5">
    <location>
        <begin position="258"/>
        <end position="280"/>
    </location>
</feature>
<feature type="transmembrane region" description="Helical" evidence="5">
    <location>
        <begin position="15"/>
        <end position="34"/>
    </location>
</feature>
<sequence length="418" mass="46895">MLLSSVLMDVYGRKVAHFLVIIPGVVGWILMYFANNVLGLMIGRILGGITAGATVALGAIVIGEYSAPKYRGMFLNLKTAAVCLGGMIVHILGHFCHWRTVALYALIPSTAALIIICTWPESPAWLISKQQYERSEVTFYWLRGKTDESHKEIEMMIKAQMGNMSKQVGKQKMMDRTMEFLRKFTRKDFLKPLFIVIVGGMLLESCGRHWFPAYALQIIGEITGSKSQSFYYTLCIDVIITTSAVCSSILVKIMKRRMLLFSTGFAAFFVLMIVSTYLFLMSRDLVPNNHPWIPISLSVVYFILANLGCTPIPLALLGELYPLAHRGAGSAVSGVWLSIGLMLGLQLTPHFMVSYKVYGTFAIFGVIMGISLVILYFSLPETKDRTLQEIEDYFNFGKFMDDNMDCDDETKVKMMEKV</sequence>
<comment type="subcellular location">
    <subcellularLocation>
        <location evidence="1">Membrane</location>
        <topology evidence="1">Multi-pass membrane protein</topology>
    </subcellularLocation>
</comment>
<dbReference type="InterPro" id="IPR050549">
    <property type="entry name" value="MFS_Trehalose_Transporter"/>
</dbReference>
<organism evidence="7 8">
    <name type="scientific">Manduca sexta</name>
    <name type="common">Tobacco hawkmoth</name>
    <name type="synonym">Tobacco hornworm</name>
    <dbReference type="NCBI Taxonomy" id="7130"/>
    <lineage>
        <taxon>Eukaryota</taxon>
        <taxon>Metazoa</taxon>
        <taxon>Ecdysozoa</taxon>
        <taxon>Arthropoda</taxon>
        <taxon>Hexapoda</taxon>
        <taxon>Insecta</taxon>
        <taxon>Pterygota</taxon>
        <taxon>Neoptera</taxon>
        <taxon>Endopterygota</taxon>
        <taxon>Lepidoptera</taxon>
        <taxon>Glossata</taxon>
        <taxon>Ditrysia</taxon>
        <taxon>Bombycoidea</taxon>
        <taxon>Sphingidae</taxon>
        <taxon>Sphinginae</taxon>
        <taxon>Sphingini</taxon>
        <taxon>Manduca</taxon>
    </lineage>
</organism>
<feature type="transmembrane region" description="Helical" evidence="5">
    <location>
        <begin position="74"/>
        <end position="95"/>
    </location>
</feature>
<evidence type="ECO:0000313" key="7">
    <source>
        <dbReference type="EMBL" id="KAG6448274.1"/>
    </source>
</evidence>
<dbReference type="PANTHER" id="PTHR48021:SF68">
    <property type="entry name" value="MAJOR FACILITATOR SUPERFAMILY (MFS) PROFILE DOMAIN-CONTAINING PROTEIN"/>
    <property type="match status" value="1"/>
</dbReference>
<feature type="transmembrane region" description="Helical" evidence="5">
    <location>
        <begin position="40"/>
        <end position="62"/>
    </location>
</feature>
<keyword evidence="2 5" id="KW-0812">Transmembrane</keyword>
<dbReference type="EMBL" id="JH668355">
    <property type="protein sequence ID" value="KAG6448274.1"/>
    <property type="molecule type" value="Genomic_DNA"/>
</dbReference>
<evidence type="ECO:0000256" key="5">
    <source>
        <dbReference type="SAM" id="Phobius"/>
    </source>
</evidence>
<protein>
    <recommendedName>
        <fullName evidence="6">Major facilitator superfamily (MFS) profile domain-containing protein</fullName>
    </recommendedName>
</protein>
<reference evidence="7" key="1">
    <citation type="journal article" date="2016" name="Insect Biochem. Mol. Biol.">
        <title>Multifaceted biological insights from a draft genome sequence of the tobacco hornworm moth, Manduca sexta.</title>
        <authorList>
            <person name="Kanost M.R."/>
            <person name="Arrese E.L."/>
            <person name="Cao X."/>
            <person name="Chen Y.R."/>
            <person name="Chellapilla S."/>
            <person name="Goldsmith M.R."/>
            <person name="Grosse-Wilde E."/>
            <person name="Heckel D.G."/>
            <person name="Herndon N."/>
            <person name="Jiang H."/>
            <person name="Papanicolaou A."/>
            <person name="Qu J."/>
            <person name="Soulages J.L."/>
            <person name="Vogel H."/>
            <person name="Walters J."/>
            <person name="Waterhouse R.M."/>
            <person name="Ahn S.J."/>
            <person name="Almeida F.C."/>
            <person name="An C."/>
            <person name="Aqrawi P."/>
            <person name="Bretschneider A."/>
            <person name="Bryant W.B."/>
            <person name="Bucks S."/>
            <person name="Chao H."/>
            <person name="Chevignon G."/>
            <person name="Christen J.M."/>
            <person name="Clarke D.F."/>
            <person name="Dittmer N.T."/>
            <person name="Ferguson L.C.F."/>
            <person name="Garavelou S."/>
            <person name="Gordon K.H.J."/>
            <person name="Gunaratna R.T."/>
            <person name="Han Y."/>
            <person name="Hauser F."/>
            <person name="He Y."/>
            <person name="Heidel-Fischer H."/>
            <person name="Hirsh A."/>
            <person name="Hu Y."/>
            <person name="Jiang H."/>
            <person name="Kalra D."/>
            <person name="Klinner C."/>
            <person name="Konig C."/>
            <person name="Kovar C."/>
            <person name="Kroll A.R."/>
            <person name="Kuwar S.S."/>
            <person name="Lee S.L."/>
            <person name="Lehman R."/>
            <person name="Li K."/>
            <person name="Li Z."/>
            <person name="Liang H."/>
            <person name="Lovelace S."/>
            <person name="Lu Z."/>
            <person name="Mansfield J.H."/>
            <person name="McCulloch K.J."/>
            <person name="Mathew T."/>
            <person name="Morton B."/>
            <person name="Muzny D.M."/>
            <person name="Neunemann D."/>
            <person name="Ongeri F."/>
            <person name="Pauchet Y."/>
            <person name="Pu L.L."/>
            <person name="Pyrousis I."/>
            <person name="Rao X.J."/>
            <person name="Redding A."/>
            <person name="Roesel C."/>
            <person name="Sanchez-Gracia A."/>
            <person name="Schaack S."/>
            <person name="Shukla A."/>
            <person name="Tetreau G."/>
            <person name="Wang Y."/>
            <person name="Xiong G.H."/>
            <person name="Traut W."/>
            <person name="Walsh T.K."/>
            <person name="Worley K.C."/>
            <person name="Wu D."/>
            <person name="Wu W."/>
            <person name="Wu Y.Q."/>
            <person name="Zhang X."/>
            <person name="Zou Z."/>
            <person name="Zucker H."/>
            <person name="Briscoe A.D."/>
            <person name="Burmester T."/>
            <person name="Clem R.J."/>
            <person name="Feyereisen R."/>
            <person name="Grimmelikhuijzen C.J.P."/>
            <person name="Hamodrakas S.J."/>
            <person name="Hansson B.S."/>
            <person name="Huguet E."/>
            <person name="Jermiin L.S."/>
            <person name="Lan Q."/>
            <person name="Lehman H.K."/>
            <person name="Lorenzen M."/>
            <person name="Merzendorfer H."/>
            <person name="Michalopoulos I."/>
            <person name="Morton D.B."/>
            <person name="Muthukrishnan S."/>
            <person name="Oakeshott J.G."/>
            <person name="Palmer W."/>
            <person name="Park Y."/>
            <person name="Passarelli A.L."/>
            <person name="Rozas J."/>
            <person name="Schwartz L.M."/>
            <person name="Smith W."/>
            <person name="Southgate A."/>
            <person name="Vilcinskas A."/>
            <person name="Vogt R."/>
            <person name="Wang P."/>
            <person name="Werren J."/>
            <person name="Yu X.Q."/>
            <person name="Zhou J.J."/>
            <person name="Brown S.J."/>
            <person name="Scherer S.E."/>
            <person name="Richards S."/>
            <person name="Blissard G.W."/>
        </authorList>
    </citation>
    <scope>NUCLEOTIDE SEQUENCE</scope>
</reference>